<protein>
    <submittedName>
        <fullName evidence="2">Metal-dependent hydrolase, beta-lactamase superfamily III</fullName>
    </submittedName>
</protein>
<evidence type="ECO:0000313" key="2">
    <source>
        <dbReference type="EMBL" id="AFC85812.1"/>
    </source>
</evidence>
<dbReference type="eggNOG" id="COG1234">
    <property type="taxonomic scope" value="Bacteria"/>
</dbReference>
<gene>
    <name evidence="2" type="ordered locus">Fraau_1380</name>
</gene>
<dbReference type="Proteomes" id="UP000005234">
    <property type="component" value="Chromosome"/>
</dbReference>
<dbReference type="InterPro" id="IPR001279">
    <property type="entry name" value="Metallo-B-lactamas"/>
</dbReference>
<keyword evidence="2" id="KW-0378">Hydrolase</keyword>
<dbReference type="KEGG" id="fau:Fraau_1380"/>
<evidence type="ECO:0000259" key="1">
    <source>
        <dbReference type="SMART" id="SM00849"/>
    </source>
</evidence>
<evidence type="ECO:0000313" key="3">
    <source>
        <dbReference type="Proteomes" id="UP000005234"/>
    </source>
</evidence>
<sequence length="254" mass="28084">MEWTLRFLGTGAAHAVELGSASAVIERDGRPLLLIDCGPDALDRYRATYGESPRALYLTHVHMDHVAGMERLFFQTWFGAGADHRGEVKLFTHAALVPWLQSRIADYPGVLAEGGVNYWDAFRLTPCSRGFWLEGQWFEVFATRHHRPGTSFGLRLPGSLVFTGDTRPIPEQLALYAETGEPVAHDCGRVGNPSHTGLDDLVREYPGELRQRLWLYHYGSAADGKAMAAEGYRVAGPGEVFRLSPPLTCEENAG</sequence>
<name>H8L5L1_FRAAD</name>
<dbReference type="STRING" id="767434.Fraau_1380"/>
<dbReference type="RefSeq" id="WP_014402817.1">
    <property type="nucleotide sequence ID" value="NC_017033.1"/>
</dbReference>
<keyword evidence="3" id="KW-1185">Reference proteome</keyword>
<dbReference type="InterPro" id="IPR036866">
    <property type="entry name" value="RibonucZ/Hydroxyglut_hydro"/>
</dbReference>
<accession>H8L5L1</accession>
<dbReference type="HOGENOM" id="CLU_096503_0_0_6"/>
<reference evidence="2" key="1">
    <citation type="submission" date="2012-02" db="EMBL/GenBank/DDBJ databases">
        <title>The complete genome of Frateuria aurantia DSM 6220.</title>
        <authorList>
            <consortium name="US DOE Joint Genome Institute (JGI-PGF)"/>
            <person name="Lucas S."/>
            <person name="Copeland A."/>
            <person name="Lapidus A."/>
            <person name="Glavina del Rio T."/>
            <person name="Dalin E."/>
            <person name="Tice H."/>
            <person name="Bruce D."/>
            <person name="Goodwin L."/>
            <person name="Pitluck S."/>
            <person name="Peters L."/>
            <person name="Ovchinnikova G."/>
            <person name="Teshima H."/>
            <person name="Kyrpides N."/>
            <person name="Mavromatis K."/>
            <person name="Ivanova N."/>
            <person name="Brettin T."/>
            <person name="Detter J.C."/>
            <person name="Han C."/>
            <person name="Larimer F."/>
            <person name="Land M."/>
            <person name="Hauser L."/>
            <person name="Markowitz V."/>
            <person name="Cheng J.-F."/>
            <person name="Hugenholtz P."/>
            <person name="Woyke T."/>
            <person name="Wu D."/>
            <person name="Brambilla E."/>
            <person name="Klenk H.-P."/>
            <person name="Eisen J.A."/>
        </authorList>
    </citation>
    <scope>NUCLEOTIDE SEQUENCE</scope>
    <source>
        <strain evidence="2">DSM 6220</strain>
    </source>
</reference>
<feature type="domain" description="Metallo-beta-lactamase" evidence="1">
    <location>
        <begin position="19"/>
        <end position="195"/>
    </location>
</feature>
<proteinExistence type="predicted"/>
<dbReference type="AlphaFoldDB" id="H8L5L1"/>
<organism evidence="2 3">
    <name type="scientific">Frateuria aurantia (strain ATCC 33424 / DSM 6220 / KCTC 2777 / LMG 1558 / NBRC 3245 / NCIMB 13370)</name>
    <name type="common">Acetobacter aurantius</name>
    <dbReference type="NCBI Taxonomy" id="767434"/>
    <lineage>
        <taxon>Bacteria</taxon>
        <taxon>Pseudomonadati</taxon>
        <taxon>Pseudomonadota</taxon>
        <taxon>Gammaproteobacteria</taxon>
        <taxon>Lysobacterales</taxon>
        <taxon>Rhodanobacteraceae</taxon>
        <taxon>Frateuria</taxon>
    </lineage>
</organism>
<dbReference type="Gene3D" id="3.60.15.10">
    <property type="entry name" value="Ribonuclease Z/Hydroxyacylglutathione hydrolase-like"/>
    <property type="match status" value="1"/>
</dbReference>
<dbReference type="GO" id="GO:0016787">
    <property type="term" value="F:hydrolase activity"/>
    <property type="evidence" value="ECO:0007669"/>
    <property type="project" value="UniProtKB-KW"/>
</dbReference>
<dbReference type="SMART" id="SM00849">
    <property type="entry name" value="Lactamase_B"/>
    <property type="match status" value="1"/>
</dbReference>
<dbReference type="EMBL" id="CP003350">
    <property type="protein sequence ID" value="AFC85812.1"/>
    <property type="molecule type" value="Genomic_DNA"/>
</dbReference>
<dbReference type="SUPFAM" id="SSF56281">
    <property type="entry name" value="Metallo-hydrolase/oxidoreductase"/>
    <property type="match status" value="1"/>
</dbReference>
<dbReference type="Pfam" id="PF23023">
    <property type="entry name" value="Anti-Pycsar_Apyc1"/>
    <property type="match status" value="1"/>
</dbReference>
<dbReference type="OrthoDB" id="9803916at2"/>